<reference evidence="2 3" key="1">
    <citation type="submission" date="2013-09" db="EMBL/GenBank/DDBJ databases">
        <title>Corchorus capsularis genome sequencing.</title>
        <authorList>
            <person name="Alam M."/>
            <person name="Haque M.S."/>
            <person name="Islam M.S."/>
            <person name="Emdad E.M."/>
            <person name="Islam M.M."/>
            <person name="Ahmed B."/>
            <person name="Halim A."/>
            <person name="Hossen Q.M.M."/>
            <person name="Hossain M.Z."/>
            <person name="Ahmed R."/>
            <person name="Khan M.M."/>
            <person name="Islam R."/>
            <person name="Rashid M.M."/>
            <person name="Khan S.A."/>
            <person name="Rahman M.S."/>
            <person name="Alam M."/>
        </authorList>
    </citation>
    <scope>NUCLEOTIDE SEQUENCE [LARGE SCALE GENOMIC DNA]</scope>
    <source>
        <strain evidence="3">cv. CVL-1</strain>
        <tissue evidence="2">Whole seedling</tissue>
    </source>
</reference>
<keyword evidence="1" id="KW-0472">Membrane</keyword>
<sequence>MCTRSTLPHKSPGPGPPVCLTPPTRLGYPTKLFARFSPIPRDSLALLGMETGTACPVTSLMFYWFFGSMVYLDAPASTVLSMSMVQVFRFHVGGAAASQVMVLSVHKVEDLPLM</sequence>
<proteinExistence type="predicted"/>
<keyword evidence="1" id="KW-0812">Transmembrane</keyword>
<evidence type="ECO:0000256" key="1">
    <source>
        <dbReference type="SAM" id="Phobius"/>
    </source>
</evidence>
<evidence type="ECO:0000313" key="3">
    <source>
        <dbReference type="Proteomes" id="UP000188268"/>
    </source>
</evidence>
<organism evidence="2 3">
    <name type="scientific">Corchorus capsularis</name>
    <name type="common">Jute</name>
    <dbReference type="NCBI Taxonomy" id="210143"/>
    <lineage>
        <taxon>Eukaryota</taxon>
        <taxon>Viridiplantae</taxon>
        <taxon>Streptophyta</taxon>
        <taxon>Embryophyta</taxon>
        <taxon>Tracheophyta</taxon>
        <taxon>Spermatophyta</taxon>
        <taxon>Magnoliopsida</taxon>
        <taxon>eudicotyledons</taxon>
        <taxon>Gunneridae</taxon>
        <taxon>Pentapetalae</taxon>
        <taxon>rosids</taxon>
        <taxon>malvids</taxon>
        <taxon>Malvales</taxon>
        <taxon>Malvaceae</taxon>
        <taxon>Grewioideae</taxon>
        <taxon>Apeibeae</taxon>
        <taxon>Corchorus</taxon>
    </lineage>
</organism>
<keyword evidence="2" id="KW-0670">Pyruvate</keyword>
<keyword evidence="2" id="KW-0418">Kinase</keyword>
<comment type="caution">
    <text evidence="2">The sequence shown here is derived from an EMBL/GenBank/DDBJ whole genome shotgun (WGS) entry which is preliminary data.</text>
</comment>
<feature type="transmembrane region" description="Helical" evidence="1">
    <location>
        <begin position="44"/>
        <end position="66"/>
    </location>
</feature>
<keyword evidence="3" id="KW-1185">Reference proteome</keyword>
<dbReference type="GO" id="GO:0016301">
    <property type="term" value="F:kinase activity"/>
    <property type="evidence" value="ECO:0007669"/>
    <property type="project" value="UniProtKB-KW"/>
</dbReference>
<gene>
    <name evidence="2" type="ORF">CCACVL1_08474</name>
</gene>
<dbReference type="AlphaFoldDB" id="A0A1R3J0G5"/>
<keyword evidence="1" id="KW-1133">Transmembrane helix</keyword>
<evidence type="ECO:0000313" key="2">
    <source>
        <dbReference type="EMBL" id="OMO88311.1"/>
    </source>
</evidence>
<name>A0A1R3J0G5_COCAP</name>
<dbReference type="EMBL" id="AWWV01009019">
    <property type="protein sequence ID" value="OMO88311.1"/>
    <property type="molecule type" value="Genomic_DNA"/>
</dbReference>
<accession>A0A1R3J0G5</accession>
<dbReference type="Proteomes" id="UP000188268">
    <property type="component" value="Unassembled WGS sequence"/>
</dbReference>
<protein>
    <submittedName>
        <fullName evidence="2">[Pyruvate dehydrogenase [lipoamide]] kinase isozyme 1, mitochondrial</fullName>
    </submittedName>
</protein>
<keyword evidence="2" id="KW-0808">Transferase</keyword>
<dbReference type="Gramene" id="OMO88311">
    <property type="protein sequence ID" value="OMO88311"/>
    <property type="gene ID" value="CCACVL1_08474"/>
</dbReference>